<dbReference type="PROSITE" id="PS50217">
    <property type="entry name" value="BZIP"/>
    <property type="match status" value="1"/>
</dbReference>
<evidence type="ECO:0000256" key="3">
    <source>
        <dbReference type="ARBA" id="ARBA00023242"/>
    </source>
</evidence>
<dbReference type="InterPro" id="IPR046347">
    <property type="entry name" value="bZIP_sf"/>
</dbReference>
<feature type="domain" description="BZIP" evidence="6">
    <location>
        <begin position="136"/>
        <end position="188"/>
    </location>
</feature>
<sequence>MASSKVESTNPDLPRECCISSLLSDPHPNPMDDLLKSIYTPPLPLPPPPPKSDDDDDTLWNNNNNIITPHSSSNQHVTTLEDFLNQTGIVPSSFPPPEAVSVSSSSVVVDPFSSNAPLSNKGKRKVLEEPLVDKATLQKQRRMIKNRESAARSRERKQAYTSELEYLVHQLEQENARLLKEEADMKRQRYQQLLKCIIPIEEKLEKPIPKLQRTNSAPSLL</sequence>
<dbReference type="PANTHER" id="PTHR22952:SF392">
    <property type="entry name" value="BZIP TRANSCRIPTION FACTOR 12"/>
    <property type="match status" value="1"/>
</dbReference>
<dbReference type="SUPFAM" id="SSF57959">
    <property type="entry name" value="Leucine zipper domain"/>
    <property type="match status" value="1"/>
</dbReference>
<evidence type="ECO:0000313" key="8">
    <source>
        <dbReference type="Proteomes" id="UP001359559"/>
    </source>
</evidence>
<dbReference type="PROSITE" id="PS00036">
    <property type="entry name" value="BZIP_BASIC"/>
    <property type="match status" value="1"/>
</dbReference>
<dbReference type="Gene3D" id="1.20.5.170">
    <property type="match status" value="1"/>
</dbReference>
<dbReference type="PANTHER" id="PTHR22952">
    <property type="entry name" value="CAMP-RESPONSE ELEMENT BINDING PROTEIN-RELATED"/>
    <property type="match status" value="1"/>
</dbReference>
<keyword evidence="4" id="KW-0175">Coiled coil</keyword>
<dbReference type="Proteomes" id="UP001359559">
    <property type="component" value="Unassembled WGS sequence"/>
</dbReference>
<feature type="coiled-coil region" evidence="4">
    <location>
        <begin position="161"/>
        <end position="188"/>
    </location>
</feature>
<organism evidence="7 8">
    <name type="scientific">Clitoria ternatea</name>
    <name type="common">Butterfly pea</name>
    <dbReference type="NCBI Taxonomy" id="43366"/>
    <lineage>
        <taxon>Eukaryota</taxon>
        <taxon>Viridiplantae</taxon>
        <taxon>Streptophyta</taxon>
        <taxon>Embryophyta</taxon>
        <taxon>Tracheophyta</taxon>
        <taxon>Spermatophyta</taxon>
        <taxon>Magnoliopsida</taxon>
        <taxon>eudicotyledons</taxon>
        <taxon>Gunneridae</taxon>
        <taxon>Pentapetalae</taxon>
        <taxon>rosids</taxon>
        <taxon>fabids</taxon>
        <taxon>Fabales</taxon>
        <taxon>Fabaceae</taxon>
        <taxon>Papilionoideae</taxon>
        <taxon>50 kb inversion clade</taxon>
        <taxon>NPAAA clade</taxon>
        <taxon>indigoferoid/millettioid clade</taxon>
        <taxon>Phaseoleae</taxon>
        <taxon>Clitoria</taxon>
    </lineage>
</organism>
<dbReference type="FunFam" id="1.20.5.170:FF:000036">
    <property type="entry name" value="ABSCISIC ACID-INSENSITIVE 5-like protein 2"/>
    <property type="match status" value="1"/>
</dbReference>
<keyword evidence="3" id="KW-0539">Nucleus</keyword>
<keyword evidence="8" id="KW-1185">Reference proteome</keyword>
<proteinExistence type="predicted"/>
<keyword evidence="2" id="KW-0238">DNA-binding</keyword>
<feature type="region of interest" description="Disordered" evidence="5">
    <location>
        <begin position="1"/>
        <end position="58"/>
    </location>
</feature>
<reference evidence="7 8" key="1">
    <citation type="submission" date="2024-01" db="EMBL/GenBank/DDBJ databases">
        <title>The genomes of 5 underutilized Papilionoideae crops provide insights into root nodulation and disease resistance.</title>
        <authorList>
            <person name="Yuan L."/>
        </authorList>
    </citation>
    <scope>NUCLEOTIDE SEQUENCE [LARGE SCALE GENOMIC DNA]</scope>
    <source>
        <strain evidence="7">LY-2023</strain>
        <tissue evidence="7">Leaf</tissue>
    </source>
</reference>
<dbReference type="GO" id="GO:0003700">
    <property type="term" value="F:DNA-binding transcription factor activity"/>
    <property type="evidence" value="ECO:0007669"/>
    <property type="project" value="InterPro"/>
</dbReference>
<name>A0AAN9KNF7_CLITE</name>
<dbReference type="GO" id="GO:0003677">
    <property type="term" value="F:DNA binding"/>
    <property type="evidence" value="ECO:0007669"/>
    <property type="project" value="UniProtKB-KW"/>
</dbReference>
<comment type="caution">
    <text evidence="7">The sequence shown here is derived from an EMBL/GenBank/DDBJ whole genome shotgun (WGS) entry which is preliminary data.</text>
</comment>
<dbReference type="Pfam" id="PF00170">
    <property type="entry name" value="bZIP_1"/>
    <property type="match status" value="1"/>
</dbReference>
<feature type="compositionally biased region" description="Polar residues" evidence="5">
    <location>
        <begin position="1"/>
        <end position="11"/>
    </location>
</feature>
<dbReference type="InterPro" id="IPR043452">
    <property type="entry name" value="BZIP46-like"/>
</dbReference>
<dbReference type="EMBL" id="JAYKXN010000001">
    <property type="protein sequence ID" value="KAK7319363.1"/>
    <property type="molecule type" value="Genomic_DNA"/>
</dbReference>
<comment type="subcellular location">
    <subcellularLocation>
        <location evidence="1">Nucleus</location>
    </subcellularLocation>
</comment>
<dbReference type="GO" id="GO:0045893">
    <property type="term" value="P:positive regulation of DNA-templated transcription"/>
    <property type="evidence" value="ECO:0007669"/>
    <property type="project" value="InterPro"/>
</dbReference>
<evidence type="ECO:0000256" key="2">
    <source>
        <dbReference type="ARBA" id="ARBA00023125"/>
    </source>
</evidence>
<dbReference type="AlphaFoldDB" id="A0AAN9KNF7"/>
<accession>A0AAN9KNF7</accession>
<protein>
    <recommendedName>
        <fullName evidence="6">BZIP domain-containing protein</fullName>
    </recommendedName>
</protein>
<evidence type="ECO:0000259" key="6">
    <source>
        <dbReference type="PROSITE" id="PS50217"/>
    </source>
</evidence>
<evidence type="ECO:0000256" key="4">
    <source>
        <dbReference type="SAM" id="Coils"/>
    </source>
</evidence>
<dbReference type="CDD" id="cd14707">
    <property type="entry name" value="bZIP_plant_BZIP46"/>
    <property type="match status" value="1"/>
</dbReference>
<dbReference type="InterPro" id="IPR004827">
    <property type="entry name" value="bZIP"/>
</dbReference>
<dbReference type="SMART" id="SM00338">
    <property type="entry name" value="BRLZ"/>
    <property type="match status" value="1"/>
</dbReference>
<dbReference type="GO" id="GO:0005634">
    <property type="term" value="C:nucleus"/>
    <property type="evidence" value="ECO:0007669"/>
    <property type="project" value="UniProtKB-SubCell"/>
</dbReference>
<evidence type="ECO:0000313" key="7">
    <source>
        <dbReference type="EMBL" id="KAK7319363.1"/>
    </source>
</evidence>
<gene>
    <name evidence="7" type="ORF">RJT34_04083</name>
</gene>
<evidence type="ECO:0000256" key="1">
    <source>
        <dbReference type="ARBA" id="ARBA00004123"/>
    </source>
</evidence>
<evidence type="ECO:0000256" key="5">
    <source>
        <dbReference type="SAM" id="MobiDB-lite"/>
    </source>
</evidence>
<feature type="compositionally biased region" description="Pro residues" evidence="5">
    <location>
        <begin position="41"/>
        <end position="50"/>
    </location>
</feature>